<evidence type="ECO:0000313" key="1">
    <source>
        <dbReference type="EMBL" id="MDN4164860.1"/>
    </source>
</evidence>
<name>A0ABT8F330_9BACT</name>
<dbReference type="SUPFAM" id="SSF53448">
    <property type="entry name" value="Nucleotide-diphospho-sugar transferases"/>
    <property type="match status" value="1"/>
</dbReference>
<gene>
    <name evidence="1" type="ORF">QWY31_05065</name>
</gene>
<keyword evidence="2" id="KW-1185">Reference proteome</keyword>
<dbReference type="InterPro" id="IPR029044">
    <property type="entry name" value="Nucleotide-diphossugar_trans"/>
</dbReference>
<protein>
    <submittedName>
        <fullName evidence="1">Glycosyltransferase family 2 protein</fullName>
    </submittedName>
</protein>
<sequence length="316" mass="37181">MKISGFTFSRNATKLHYPIKESILSILDIVDEFVVVLGDNDPDDTSREEVLSIGSPKIKIIDTVWDLETYKRGTVHAQQTDVAMKACTGDWLIYLQADEVIHEQDHQTIVDSCKKYLNDKEVEGLLFKYKHFWGSYNNYHVAHGWYPFEIRIVRNLPDVHSWESAQSFRRIPDFDGINYRRKKEGTFKLKVALIDAYIYHYGWVRPPHGMQKKRKYFESNHRGKEAAEAKFIGSSDEFDYGPMKYTREYKGTHPKVMADKIKAFDWGHKLYHDGPIVNRDMFKHERLKYRIVTWIEQNLMGGRSLGGFKNYKIIRK</sequence>
<dbReference type="EMBL" id="JAUHJS010000002">
    <property type="protein sequence ID" value="MDN4164860.1"/>
    <property type="molecule type" value="Genomic_DNA"/>
</dbReference>
<evidence type="ECO:0000313" key="2">
    <source>
        <dbReference type="Proteomes" id="UP001168552"/>
    </source>
</evidence>
<reference evidence="1" key="1">
    <citation type="submission" date="2023-06" db="EMBL/GenBank/DDBJ databases">
        <title>Cytophagales bacterium Strain LB-30, isolated from soil.</title>
        <authorList>
            <person name="Liu B."/>
        </authorList>
    </citation>
    <scope>NUCLEOTIDE SEQUENCE</scope>
    <source>
        <strain evidence="1">LB-30</strain>
    </source>
</reference>
<proteinExistence type="predicted"/>
<comment type="caution">
    <text evidence="1">The sequence shown here is derived from an EMBL/GenBank/DDBJ whole genome shotgun (WGS) entry which is preliminary data.</text>
</comment>
<dbReference type="Proteomes" id="UP001168552">
    <property type="component" value="Unassembled WGS sequence"/>
</dbReference>
<dbReference type="RefSeq" id="WP_320003384.1">
    <property type="nucleotide sequence ID" value="NZ_JAUHJS010000002.1"/>
</dbReference>
<organism evidence="1 2">
    <name type="scientific">Shiella aurantiaca</name>
    <dbReference type="NCBI Taxonomy" id="3058365"/>
    <lineage>
        <taxon>Bacteria</taxon>
        <taxon>Pseudomonadati</taxon>
        <taxon>Bacteroidota</taxon>
        <taxon>Cytophagia</taxon>
        <taxon>Cytophagales</taxon>
        <taxon>Shiellaceae</taxon>
        <taxon>Shiella</taxon>
    </lineage>
</organism>
<accession>A0ABT8F330</accession>
<dbReference type="Gene3D" id="3.90.550.10">
    <property type="entry name" value="Spore Coat Polysaccharide Biosynthesis Protein SpsA, Chain A"/>
    <property type="match status" value="1"/>
</dbReference>